<feature type="transmembrane region" description="Helical" evidence="6">
    <location>
        <begin position="681"/>
        <end position="705"/>
    </location>
</feature>
<dbReference type="EMBL" id="CP030850">
    <property type="protein sequence ID" value="AXE19598.1"/>
    <property type="molecule type" value="Genomic_DNA"/>
</dbReference>
<feature type="transmembrane region" description="Helical" evidence="6">
    <location>
        <begin position="20"/>
        <end position="45"/>
    </location>
</feature>
<dbReference type="Proteomes" id="UP000251993">
    <property type="component" value="Chromosome"/>
</dbReference>
<feature type="transmembrane region" description="Helical" evidence="6">
    <location>
        <begin position="432"/>
        <end position="456"/>
    </location>
</feature>
<feature type="domain" description="ABC3 transporter permease C-terminal" evidence="7">
    <location>
        <begin position="299"/>
        <end position="415"/>
    </location>
</feature>
<dbReference type="Pfam" id="PF12704">
    <property type="entry name" value="MacB_PCD"/>
    <property type="match status" value="1"/>
</dbReference>
<name>A0A344TLS7_9BACT</name>
<keyword evidence="10" id="KW-1185">Reference proteome</keyword>
<accession>A0A344TLS7</accession>
<feature type="transmembrane region" description="Helical" evidence="6">
    <location>
        <begin position="765"/>
        <end position="785"/>
    </location>
</feature>
<keyword evidence="3 6" id="KW-0812">Transmembrane</keyword>
<dbReference type="InterPro" id="IPR003838">
    <property type="entry name" value="ABC3_permease_C"/>
</dbReference>
<evidence type="ECO:0000256" key="1">
    <source>
        <dbReference type="ARBA" id="ARBA00004651"/>
    </source>
</evidence>
<gene>
    <name evidence="9" type="ORF">DR864_18580</name>
</gene>
<dbReference type="KEGG" id="run:DR864_18580"/>
<evidence type="ECO:0000256" key="3">
    <source>
        <dbReference type="ARBA" id="ARBA00022692"/>
    </source>
</evidence>
<evidence type="ECO:0000313" key="9">
    <source>
        <dbReference type="EMBL" id="AXE19598.1"/>
    </source>
</evidence>
<keyword evidence="4 6" id="KW-1133">Transmembrane helix</keyword>
<dbReference type="PANTHER" id="PTHR30572">
    <property type="entry name" value="MEMBRANE COMPONENT OF TRANSPORTER-RELATED"/>
    <property type="match status" value="1"/>
</dbReference>
<dbReference type="InterPro" id="IPR050250">
    <property type="entry name" value="Macrolide_Exporter_MacB"/>
</dbReference>
<evidence type="ECO:0000259" key="7">
    <source>
        <dbReference type="Pfam" id="PF02687"/>
    </source>
</evidence>
<evidence type="ECO:0000256" key="5">
    <source>
        <dbReference type="ARBA" id="ARBA00023136"/>
    </source>
</evidence>
<reference evidence="9 10" key="1">
    <citation type="submission" date="2018-07" db="EMBL/GenBank/DDBJ databases">
        <title>Genome sequencing of Runella.</title>
        <authorList>
            <person name="Baek M.-G."/>
            <person name="Yi H."/>
        </authorList>
    </citation>
    <scope>NUCLEOTIDE SEQUENCE [LARGE SCALE GENOMIC DNA]</scope>
    <source>
        <strain evidence="9 10">HYN0085</strain>
    </source>
</reference>
<feature type="transmembrane region" description="Helical" evidence="6">
    <location>
        <begin position="292"/>
        <end position="313"/>
    </location>
</feature>
<evidence type="ECO:0000313" key="10">
    <source>
        <dbReference type="Proteomes" id="UP000251993"/>
    </source>
</evidence>
<feature type="transmembrane region" description="Helical" evidence="6">
    <location>
        <begin position="344"/>
        <end position="367"/>
    </location>
</feature>
<dbReference type="GO" id="GO:0022857">
    <property type="term" value="F:transmembrane transporter activity"/>
    <property type="evidence" value="ECO:0007669"/>
    <property type="project" value="TreeGrafter"/>
</dbReference>
<dbReference type="PANTHER" id="PTHR30572:SF18">
    <property type="entry name" value="ABC-TYPE MACROLIDE FAMILY EXPORT SYSTEM PERMEASE COMPONENT 2"/>
    <property type="match status" value="1"/>
</dbReference>
<dbReference type="InterPro" id="IPR025857">
    <property type="entry name" value="MacB_PCD"/>
</dbReference>
<evidence type="ECO:0000256" key="4">
    <source>
        <dbReference type="ARBA" id="ARBA00022989"/>
    </source>
</evidence>
<dbReference type="RefSeq" id="WP_114068367.1">
    <property type="nucleotide sequence ID" value="NZ_CP030850.1"/>
</dbReference>
<feature type="transmembrane region" description="Helical" evidence="6">
    <location>
        <begin position="387"/>
        <end position="411"/>
    </location>
</feature>
<protein>
    <submittedName>
        <fullName evidence="9">ABC transporter permease</fullName>
    </submittedName>
</protein>
<evidence type="ECO:0000259" key="8">
    <source>
        <dbReference type="Pfam" id="PF12704"/>
    </source>
</evidence>
<evidence type="ECO:0000256" key="2">
    <source>
        <dbReference type="ARBA" id="ARBA00022475"/>
    </source>
</evidence>
<sequence>MIRNYLKIAFRNLWKNKTYLFINLIGLSVAFGISTLLLLTAFGLLTFDQFHEENSAVYRVYQKVIEPQGEQYGNNMPLPMRAALKAEYPEVKLAARILTGNAQLLKSDKLINEVIIFTDPEYFQVFGYKLLKGDPNTALKDLSNVVLREDIAKNIFGDQDPMGKTLTINHDNKEQSFLVTGILEKGPENTSIDNEILVRIENVSDYSLNKDRWDNVQHALYLKLDEKTSLAAFENRLKPFTAKYYKGNIEQLKKEGAKPDARGEIISTRIMGLADSHFDTKVGGRGQAINKIYPYTLLIVGIVILLIAAINFINLSIAKSFTRAKEVGMRKALGAFKSQIVGQFWGEAFLICVAAFGTGIVLAYLFIPQYNAIFRTTLSLDMLKTPALVGIIFLCFVLITLIAGGYPAWAVTRFNTVEVLKGKIKVSGSSGGIRNMLIIFQFTMSVLLIACTMIVWTQIKYLRSKPLGFNTTQVYSIPIGHEISGKRLLQHFRTRLANQPRILSMTGSDVNLGRGQDGSFSKSVLSFEQNGKSIKTNMRTADYEYVKTLDLKLIDGRDFSEAFATDTAGASVINETMAKQLGVKNPIGVTLNTEEKHKVIGVVKDFHFESLHREIEAVSFFMNGFPINYIFVKIAPDHVDETIGLLRKTYNEVAPKSEFLGSFLDENTNKQYQKEERISQIFFSAATLAIILSCLGLFAIAIMVISQRTKEIGVRKVLGASVMSIMTLLSFDFLKMVGVAILIASPSAWWLMSQWLSDFAYRTPIQWWVFALTAFIAIAIAFLTVSFQAIRAALTNPTTSLRSE</sequence>
<dbReference type="AlphaFoldDB" id="A0A344TLS7"/>
<dbReference type="GO" id="GO:0005886">
    <property type="term" value="C:plasma membrane"/>
    <property type="evidence" value="ECO:0007669"/>
    <property type="project" value="UniProtKB-SubCell"/>
</dbReference>
<feature type="domain" description="ABC3 transporter permease C-terminal" evidence="7">
    <location>
        <begin position="684"/>
        <end position="796"/>
    </location>
</feature>
<keyword evidence="2" id="KW-1003">Cell membrane</keyword>
<feature type="domain" description="MacB-like periplasmic core" evidence="8">
    <location>
        <begin position="21"/>
        <end position="238"/>
    </location>
</feature>
<organism evidence="9 10">
    <name type="scientific">Runella rosea</name>
    <dbReference type="NCBI Taxonomy" id="2259595"/>
    <lineage>
        <taxon>Bacteria</taxon>
        <taxon>Pseudomonadati</taxon>
        <taxon>Bacteroidota</taxon>
        <taxon>Cytophagia</taxon>
        <taxon>Cytophagales</taxon>
        <taxon>Spirosomataceae</taxon>
        <taxon>Runella</taxon>
    </lineage>
</organism>
<proteinExistence type="predicted"/>
<comment type="subcellular location">
    <subcellularLocation>
        <location evidence="1">Cell membrane</location>
        <topology evidence="1">Multi-pass membrane protein</topology>
    </subcellularLocation>
</comment>
<dbReference type="Pfam" id="PF02687">
    <property type="entry name" value="FtsX"/>
    <property type="match status" value="2"/>
</dbReference>
<dbReference type="OrthoDB" id="5933722at2"/>
<evidence type="ECO:0000256" key="6">
    <source>
        <dbReference type="SAM" id="Phobius"/>
    </source>
</evidence>
<keyword evidence="5 6" id="KW-0472">Membrane</keyword>
<feature type="transmembrane region" description="Helical" evidence="6">
    <location>
        <begin position="717"/>
        <end position="745"/>
    </location>
</feature>